<keyword evidence="8" id="KW-0539">Nucleus</keyword>
<evidence type="ECO:0000256" key="4">
    <source>
        <dbReference type="ARBA" id="ARBA00015253"/>
    </source>
</evidence>
<dbReference type="GO" id="GO:0005634">
    <property type="term" value="C:nucleus"/>
    <property type="evidence" value="ECO:0007669"/>
    <property type="project" value="UniProtKB-SubCell"/>
</dbReference>
<dbReference type="InterPro" id="IPR011564">
    <property type="entry name" value="Telomer_end-bd_POT1/Cdc13"/>
</dbReference>
<proteinExistence type="inferred from homology"/>
<dbReference type="Pfam" id="PF16686">
    <property type="entry name" value="POT1PC"/>
    <property type="match status" value="1"/>
</dbReference>
<dbReference type="Proteomes" id="UP000321518">
    <property type="component" value="Unassembled WGS sequence"/>
</dbReference>
<dbReference type="AlphaFoldDB" id="A0A511KNA5"/>
<evidence type="ECO:0000256" key="3">
    <source>
        <dbReference type="ARBA" id="ARBA00008442"/>
    </source>
</evidence>
<evidence type="ECO:0000256" key="5">
    <source>
        <dbReference type="ARBA" id="ARBA00022454"/>
    </source>
</evidence>
<dbReference type="SUPFAM" id="SSF50249">
    <property type="entry name" value="Nucleic acid-binding proteins"/>
    <property type="match status" value="1"/>
</dbReference>
<evidence type="ECO:0000256" key="2">
    <source>
        <dbReference type="ARBA" id="ARBA00004574"/>
    </source>
</evidence>
<feature type="region of interest" description="Disordered" evidence="9">
    <location>
        <begin position="103"/>
        <end position="129"/>
    </location>
</feature>
<evidence type="ECO:0000313" key="13">
    <source>
        <dbReference type="Proteomes" id="UP000321518"/>
    </source>
</evidence>
<dbReference type="EMBL" id="BJWK01000014">
    <property type="protein sequence ID" value="GEM11346.1"/>
    <property type="molecule type" value="Genomic_DNA"/>
</dbReference>
<organism evidence="12 13">
    <name type="scientific">Rhodotorula toruloides</name>
    <name type="common">Yeast</name>
    <name type="synonym">Rhodosporidium toruloides</name>
    <dbReference type="NCBI Taxonomy" id="5286"/>
    <lineage>
        <taxon>Eukaryota</taxon>
        <taxon>Fungi</taxon>
        <taxon>Dikarya</taxon>
        <taxon>Basidiomycota</taxon>
        <taxon>Pucciniomycotina</taxon>
        <taxon>Microbotryomycetes</taxon>
        <taxon>Sporidiobolales</taxon>
        <taxon>Sporidiobolaceae</taxon>
        <taxon>Rhodotorula</taxon>
    </lineage>
</organism>
<dbReference type="InterPro" id="IPR032042">
    <property type="entry name" value="POT1PC"/>
</dbReference>
<keyword evidence="5" id="KW-0158">Chromosome</keyword>
<dbReference type="GO" id="GO:0000723">
    <property type="term" value="P:telomere maintenance"/>
    <property type="evidence" value="ECO:0007669"/>
    <property type="project" value="InterPro"/>
</dbReference>
<accession>A0A511KNA5</accession>
<dbReference type="GO" id="GO:0043047">
    <property type="term" value="F:single-stranded telomeric DNA binding"/>
    <property type="evidence" value="ECO:0007669"/>
    <property type="project" value="InterPro"/>
</dbReference>
<feature type="domain" description="Protection of telomeres protein 1 ssDNA-binding" evidence="11">
    <location>
        <begin position="357"/>
        <end position="509"/>
    </location>
</feature>
<evidence type="ECO:0000256" key="8">
    <source>
        <dbReference type="ARBA" id="ARBA00023242"/>
    </source>
</evidence>
<comment type="similarity">
    <text evidence="3">Belongs to the telombin family.</text>
</comment>
<evidence type="ECO:0000313" key="12">
    <source>
        <dbReference type="EMBL" id="GEM11346.1"/>
    </source>
</evidence>
<keyword evidence="6" id="KW-0779">Telomere</keyword>
<reference evidence="12 13" key="1">
    <citation type="submission" date="2019-07" db="EMBL/GenBank/DDBJ databases">
        <title>Rhodotorula toruloides NBRC10032 genome sequencing.</title>
        <authorList>
            <person name="Shida Y."/>
            <person name="Takaku H."/>
            <person name="Ogasawara W."/>
            <person name="Mori K."/>
        </authorList>
    </citation>
    <scope>NUCLEOTIDE SEQUENCE [LARGE SCALE GENOMIC DNA]</scope>
    <source>
        <strain evidence="12 13">NBRC10032</strain>
    </source>
</reference>
<dbReference type="InterPro" id="IPR012340">
    <property type="entry name" value="NA-bd_OB-fold"/>
</dbReference>
<dbReference type="Pfam" id="PF02765">
    <property type="entry name" value="POT1"/>
    <property type="match status" value="1"/>
</dbReference>
<comment type="caution">
    <text evidence="12">The sequence shown here is derived from an EMBL/GenBank/DDBJ whole genome shotgun (WGS) entry which is preliminary data.</text>
</comment>
<dbReference type="OrthoDB" id="2186770at2759"/>
<evidence type="ECO:0000259" key="11">
    <source>
        <dbReference type="Pfam" id="PF16686"/>
    </source>
</evidence>
<protein>
    <recommendedName>
        <fullName evidence="4">Protection of telomeres protein 1</fullName>
    </recommendedName>
</protein>
<evidence type="ECO:0000256" key="7">
    <source>
        <dbReference type="ARBA" id="ARBA00023125"/>
    </source>
</evidence>
<evidence type="ECO:0000256" key="6">
    <source>
        <dbReference type="ARBA" id="ARBA00022895"/>
    </source>
</evidence>
<evidence type="ECO:0000259" key="10">
    <source>
        <dbReference type="Pfam" id="PF02765"/>
    </source>
</evidence>
<name>A0A511KNA5_RHOTO</name>
<evidence type="ECO:0000256" key="9">
    <source>
        <dbReference type="SAM" id="MobiDB-lite"/>
    </source>
</evidence>
<comment type="subcellular location">
    <subcellularLocation>
        <location evidence="2">Chromosome</location>
        <location evidence="2">Telomere</location>
    </subcellularLocation>
    <subcellularLocation>
        <location evidence="1">Nucleus</location>
    </subcellularLocation>
</comment>
<feature type="domain" description="Telomeric single stranded DNA binding POT1/Cdc13" evidence="10">
    <location>
        <begin position="169"/>
        <end position="250"/>
    </location>
</feature>
<gene>
    <name evidence="12" type="ORF">Rt10032_c14g5363</name>
</gene>
<dbReference type="Gene3D" id="2.40.50.140">
    <property type="entry name" value="Nucleic acid-binding proteins"/>
    <property type="match status" value="2"/>
</dbReference>
<keyword evidence="7" id="KW-0238">DNA-binding</keyword>
<sequence length="516" mass="57037">MKGLWADKAMRRFRKGDIVILLTKGAEVTEAKEKYRVEALGQEPAIKLRYSRGLTGWIRRKDGIEEVLRYEVASVKPALAVPVKRPHPPEAIAVDSPLPQPISKSSAAATALPTKFSLPNKGRRSKKRQRRDEWLGWGLGTTEKISYSSLDKLDDVVEMTDRTKLQLLRVNVVGVVVDAGEVKAPRVAGRDWFRSFLITDPTRLKTPIEVQWYAKGEGGLPEPHVGDVFVARQLALKSSSTPSKPILLASSFSLIPHALCSPSSLTAKPPSQDYLPSADNIAPATKVSTRCWRLKLSEEELQYAARVARFFAAQAKPLPAGGGEGRAILPPSLAASVDEHLKRRTSAGGSGRELLHVEEIEEGKFCDLLGMVTKLHCDTALALSPNQAASLYITDYTPHPLLHDYPSPSAVGLPCRLTLQVSLFGSQAAPLTALVNPRTGEATRGALVFLRNVRIKANELGELEGTMVEEKKYAGRTDVELLDLRRKVHEERWGERARQIQRRHREYWAAQSLARQ</sequence>
<evidence type="ECO:0000256" key="1">
    <source>
        <dbReference type="ARBA" id="ARBA00004123"/>
    </source>
</evidence>
<dbReference type="GO" id="GO:0000781">
    <property type="term" value="C:chromosome, telomeric region"/>
    <property type="evidence" value="ECO:0007669"/>
    <property type="project" value="UniProtKB-SubCell"/>
</dbReference>